<proteinExistence type="predicted"/>
<dbReference type="Proteomes" id="UP000831113">
    <property type="component" value="Chromosome"/>
</dbReference>
<dbReference type="RefSeq" id="WP_243797345.1">
    <property type="nucleotide sequence ID" value="NZ_CP094669.1"/>
</dbReference>
<evidence type="ECO:0000313" key="1">
    <source>
        <dbReference type="EMBL" id="UOG74128.1"/>
    </source>
</evidence>
<gene>
    <name evidence="1" type="ORF">MTX78_18650</name>
</gene>
<sequence>MALNRIAWRFTKELYTDSARFNQDVVAHQLAIYQKDNHWEPNTVVFAVPELQVQYMAWVKQPSDLLENETLIDEDKQVFEEEPEEEMHQVEILATLAANDGEKFTVLEFLMKAHNQQANKDLGDHIFFEGTDDTPQIINGLPTYFIACGS</sequence>
<dbReference type="EMBL" id="CP094669">
    <property type="protein sequence ID" value="UOG74128.1"/>
    <property type="molecule type" value="Genomic_DNA"/>
</dbReference>
<evidence type="ECO:0000313" key="2">
    <source>
        <dbReference type="Proteomes" id="UP000831113"/>
    </source>
</evidence>
<keyword evidence="2" id="KW-1185">Reference proteome</keyword>
<accession>A0ABY4CVB5</accession>
<protein>
    <submittedName>
        <fullName evidence="1">Uncharacterized protein</fullName>
    </submittedName>
</protein>
<organism evidence="1 2">
    <name type="scientific">Hymenobacter tibetensis</name>
    <dbReference type="NCBI Taxonomy" id="497967"/>
    <lineage>
        <taxon>Bacteria</taxon>
        <taxon>Pseudomonadati</taxon>
        <taxon>Bacteroidota</taxon>
        <taxon>Cytophagia</taxon>
        <taxon>Cytophagales</taxon>
        <taxon>Hymenobacteraceae</taxon>
        <taxon>Hymenobacter</taxon>
    </lineage>
</organism>
<name>A0ABY4CVB5_9BACT</name>
<reference evidence="1 2" key="1">
    <citation type="submission" date="2022-03" db="EMBL/GenBank/DDBJ databases">
        <title>Hymenobactersp. isolated from the air.</title>
        <authorList>
            <person name="Won M."/>
            <person name="Kwon S.-W."/>
        </authorList>
    </citation>
    <scope>NUCLEOTIDE SEQUENCE [LARGE SCALE GENOMIC DNA]</scope>
    <source>
        <strain evidence="1 2">KACC 21982</strain>
    </source>
</reference>